<dbReference type="AlphaFoldDB" id="M3XT95"/>
<dbReference type="EMBL" id="AEYP01029676">
    <property type="status" value="NOT_ANNOTATED_CDS"/>
    <property type="molecule type" value="Genomic_DNA"/>
</dbReference>
<reference evidence="2" key="1">
    <citation type="submission" date="2024-06" db="UniProtKB">
        <authorList>
            <consortium name="Ensembl"/>
        </authorList>
    </citation>
    <scope>IDENTIFICATION</scope>
</reference>
<feature type="compositionally biased region" description="Basic and acidic residues" evidence="1">
    <location>
        <begin position="95"/>
        <end position="105"/>
    </location>
</feature>
<dbReference type="HOGENOM" id="CLU_2020527_0_0_1"/>
<sequence length="123" mass="13400">MSQSHGVTPPPTQTRGETRAGLPRRSKHSYRRPRGPTSGCAPGRTTRRVSKKGPNARSRRHRSHHARQGGDPGVRGRVRGEAQEGSPDTSYRVDGPGRRHTDSRSSLRCHGKPGEQEPGAGVR</sequence>
<dbReference type="Ensembl" id="ENSMPUT00000002341.1">
    <property type="protein sequence ID" value="ENSMPUP00000002295.1"/>
    <property type="gene ID" value="ENSMPUG00000002319.1"/>
</dbReference>
<evidence type="ECO:0000313" key="2">
    <source>
        <dbReference type="Ensembl" id="ENSMPUP00000002295.1"/>
    </source>
</evidence>
<accession>M3XT95</accession>
<evidence type="ECO:0000256" key="1">
    <source>
        <dbReference type="SAM" id="MobiDB-lite"/>
    </source>
</evidence>
<feature type="region of interest" description="Disordered" evidence="1">
    <location>
        <begin position="1"/>
        <end position="123"/>
    </location>
</feature>
<protein>
    <submittedName>
        <fullName evidence="2">Uncharacterized protein</fullName>
    </submittedName>
</protein>
<name>M3XT95_MUSPF</name>
<feature type="compositionally biased region" description="Basic residues" evidence="1">
    <location>
        <begin position="57"/>
        <end position="67"/>
    </location>
</feature>
<dbReference type="InParanoid" id="M3XT95"/>
<organism evidence="2">
    <name type="scientific">Mustela putorius furo</name>
    <name type="common">European domestic ferret</name>
    <name type="synonym">Mustela furo</name>
    <dbReference type="NCBI Taxonomy" id="9669"/>
    <lineage>
        <taxon>Eukaryota</taxon>
        <taxon>Metazoa</taxon>
        <taxon>Chordata</taxon>
        <taxon>Craniata</taxon>
        <taxon>Vertebrata</taxon>
        <taxon>Euteleostomi</taxon>
        <taxon>Mammalia</taxon>
        <taxon>Eutheria</taxon>
        <taxon>Laurasiatheria</taxon>
        <taxon>Carnivora</taxon>
        <taxon>Caniformia</taxon>
        <taxon>Musteloidea</taxon>
        <taxon>Mustelidae</taxon>
        <taxon>Mustelinae</taxon>
        <taxon>Mustela</taxon>
    </lineage>
</organism>
<proteinExistence type="predicted"/>
<feature type="compositionally biased region" description="Basic residues" evidence="1">
    <location>
        <begin position="22"/>
        <end position="34"/>
    </location>
</feature>